<protein>
    <submittedName>
        <fullName evidence="4">ATP-dependent DNA ligase</fullName>
    </submittedName>
</protein>
<dbReference type="Proteomes" id="UP000269289">
    <property type="component" value="Unassembled WGS sequence"/>
</dbReference>
<dbReference type="InterPro" id="IPR012310">
    <property type="entry name" value="DNA_ligase_ATP-dep_cent"/>
</dbReference>
<dbReference type="Gene3D" id="3.30.470.30">
    <property type="entry name" value="DNA ligase/mRNA capping enzyme"/>
    <property type="match status" value="1"/>
</dbReference>
<evidence type="ECO:0000313" key="5">
    <source>
        <dbReference type="Proteomes" id="UP000269289"/>
    </source>
</evidence>
<dbReference type="PANTHER" id="PTHR45674">
    <property type="entry name" value="DNA LIGASE 1/3 FAMILY MEMBER"/>
    <property type="match status" value="1"/>
</dbReference>
<dbReference type="EMBL" id="RFFI01000019">
    <property type="protein sequence ID" value="RMI13249.1"/>
    <property type="molecule type" value="Genomic_DNA"/>
</dbReference>
<dbReference type="GO" id="GO:0005524">
    <property type="term" value="F:ATP binding"/>
    <property type="evidence" value="ECO:0007669"/>
    <property type="project" value="InterPro"/>
</dbReference>
<dbReference type="Pfam" id="PF01068">
    <property type="entry name" value="DNA_ligase_A_M"/>
    <property type="match status" value="1"/>
</dbReference>
<evidence type="ECO:0000313" key="4">
    <source>
        <dbReference type="EMBL" id="RMI13249.1"/>
    </source>
</evidence>
<proteinExistence type="inferred from homology"/>
<dbReference type="AlphaFoldDB" id="A0A3M2JI12"/>
<comment type="caution">
    <text evidence="4">The sequence shown here is derived from an EMBL/GenBank/DDBJ whole genome shotgun (WGS) entry which is preliminary data.</text>
</comment>
<gene>
    <name evidence="4" type="ORF">EBM89_05320</name>
</gene>
<dbReference type="InterPro" id="IPR050191">
    <property type="entry name" value="ATP-dep_DNA_ligase"/>
</dbReference>
<dbReference type="OrthoDB" id="9770771at2"/>
<dbReference type="PROSITE" id="PS00697">
    <property type="entry name" value="DNA_LIGASE_A1"/>
    <property type="match status" value="1"/>
</dbReference>
<evidence type="ECO:0000256" key="1">
    <source>
        <dbReference type="ARBA" id="ARBA00007572"/>
    </source>
</evidence>
<sequence length="288" mass="30468">MPGGTAWEPKWDGMRVLAIVDGPGTELRSRQGANLTWAFPEVTHAVANLVPAGSVLDGELVVRLHDRVDFGALQRRLAAPNPAALAAQAPAAYIAFDVIRREHGDLRDLPFIERRIALEELAASWTDPLTMSALTGDVDLAAHWFHVLTGQGVDGLVAKGLDQPYRAGTRDWRKVKHRTSVDLVATAITGPVDQPGALLLALPVDGELVPVGRSRSLGPAAALALARQITPLGMPSAIATSIAPLVVEVSADVPWSGGRLAQPAQLLRARPELHPVEVGSDAVLVGCD</sequence>
<organism evidence="4 5">
    <name type="scientific">Cellulomonas triticagri</name>
    <dbReference type="NCBI Taxonomy" id="2483352"/>
    <lineage>
        <taxon>Bacteria</taxon>
        <taxon>Bacillati</taxon>
        <taxon>Actinomycetota</taxon>
        <taxon>Actinomycetes</taxon>
        <taxon>Micrococcales</taxon>
        <taxon>Cellulomonadaceae</taxon>
        <taxon>Cellulomonas</taxon>
    </lineage>
</organism>
<reference evidence="4 5" key="1">
    <citation type="submission" date="2018-10" db="EMBL/GenBank/DDBJ databases">
        <title>Isolation, diversity and antifungal activity of actinobacteria from wheat.</title>
        <authorList>
            <person name="Han C."/>
        </authorList>
    </citation>
    <scope>NUCLEOTIDE SEQUENCE [LARGE SCALE GENOMIC DNA]</scope>
    <source>
        <strain evidence="4 5">NEAU-YY56</strain>
    </source>
</reference>
<dbReference type="PANTHER" id="PTHR45674:SF4">
    <property type="entry name" value="DNA LIGASE 1"/>
    <property type="match status" value="1"/>
</dbReference>
<feature type="domain" description="ATP-dependent DNA ligase family profile" evidence="3">
    <location>
        <begin position="6"/>
        <end position="176"/>
    </location>
</feature>
<dbReference type="InterPro" id="IPR016059">
    <property type="entry name" value="DNA_ligase_ATP-dep_CS"/>
</dbReference>
<dbReference type="SUPFAM" id="SSF56091">
    <property type="entry name" value="DNA ligase/mRNA capping enzyme, catalytic domain"/>
    <property type="match status" value="1"/>
</dbReference>
<keyword evidence="5" id="KW-1185">Reference proteome</keyword>
<accession>A0A3M2JI12</accession>
<comment type="similarity">
    <text evidence="1">Belongs to the ATP-dependent DNA ligase family.</text>
</comment>
<dbReference type="GO" id="GO:0006281">
    <property type="term" value="P:DNA repair"/>
    <property type="evidence" value="ECO:0007669"/>
    <property type="project" value="InterPro"/>
</dbReference>
<evidence type="ECO:0000259" key="3">
    <source>
        <dbReference type="Pfam" id="PF01068"/>
    </source>
</evidence>
<name>A0A3M2JI12_9CELL</name>
<evidence type="ECO:0000256" key="2">
    <source>
        <dbReference type="ARBA" id="ARBA00022598"/>
    </source>
</evidence>
<keyword evidence="2 4" id="KW-0436">Ligase</keyword>
<dbReference type="GO" id="GO:0003910">
    <property type="term" value="F:DNA ligase (ATP) activity"/>
    <property type="evidence" value="ECO:0007669"/>
    <property type="project" value="InterPro"/>
</dbReference>
<dbReference type="GO" id="GO:0006310">
    <property type="term" value="P:DNA recombination"/>
    <property type="evidence" value="ECO:0007669"/>
    <property type="project" value="InterPro"/>
</dbReference>